<keyword evidence="2" id="KW-0808">Transferase</keyword>
<dbReference type="GO" id="GO:0016301">
    <property type="term" value="F:kinase activity"/>
    <property type="evidence" value="ECO:0007669"/>
    <property type="project" value="UniProtKB-KW"/>
</dbReference>
<proteinExistence type="predicted"/>
<dbReference type="EMBL" id="PEOG01000006">
    <property type="protein sequence ID" value="PIM54884.1"/>
    <property type="molecule type" value="Genomic_DNA"/>
</dbReference>
<dbReference type="Proteomes" id="UP000231501">
    <property type="component" value="Unassembled WGS sequence"/>
</dbReference>
<sequence length="180" mass="19613">MYDRPFTAHSLDVAISELLAATSDGFDPELDARITQVLRGLREQLGMDVVFVSEFLDGERVFRFVDGESEIGVHVGDSAPLEQSYCQRIVEGRVPQLMTNAAALAEALQLPPTPIPIGAHLSAPVVLSDGRIFGTVCCFSAHPNPGLQTEDLSRLKGCARLVARKVEAQDFLDTMPFEND</sequence>
<gene>
    <name evidence="2" type="ORF">CS062_01380</name>
</gene>
<comment type="caution">
    <text evidence="2">The sequence shown here is derived from an EMBL/GenBank/DDBJ whole genome shotgun (WGS) entry which is preliminary data.</text>
</comment>
<accession>A0A2G9CGY9</accession>
<dbReference type="SMART" id="SM00065">
    <property type="entry name" value="GAF"/>
    <property type="match status" value="1"/>
</dbReference>
<organism evidence="2 3">
    <name type="scientific">Roseateles chitinivorans</name>
    <dbReference type="NCBI Taxonomy" id="2917965"/>
    <lineage>
        <taxon>Bacteria</taxon>
        <taxon>Pseudomonadati</taxon>
        <taxon>Pseudomonadota</taxon>
        <taxon>Betaproteobacteria</taxon>
        <taxon>Burkholderiales</taxon>
        <taxon>Sphaerotilaceae</taxon>
        <taxon>Roseateles</taxon>
    </lineage>
</organism>
<dbReference type="InterPro" id="IPR029016">
    <property type="entry name" value="GAF-like_dom_sf"/>
</dbReference>
<evidence type="ECO:0000259" key="1">
    <source>
        <dbReference type="SMART" id="SM00065"/>
    </source>
</evidence>
<name>A0A2G9CGY9_9BURK</name>
<dbReference type="OrthoDB" id="9813903at2"/>
<reference evidence="2 3" key="1">
    <citation type="submission" date="2017-11" db="EMBL/GenBank/DDBJ databases">
        <title>Draft genome sequence of Mitsuaria sp. HWN-4.</title>
        <authorList>
            <person name="Gundlapally S.R."/>
        </authorList>
    </citation>
    <scope>NUCLEOTIDE SEQUENCE [LARGE SCALE GENOMIC DNA]</scope>
    <source>
        <strain evidence="2 3">HWN-4</strain>
    </source>
</reference>
<keyword evidence="2" id="KW-0418">Kinase</keyword>
<protein>
    <submittedName>
        <fullName evidence="2">Histidine kinase</fullName>
    </submittedName>
</protein>
<evidence type="ECO:0000313" key="2">
    <source>
        <dbReference type="EMBL" id="PIM54884.1"/>
    </source>
</evidence>
<keyword evidence="3" id="KW-1185">Reference proteome</keyword>
<dbReference type="AlphaFoldDB" id="A0A2G9CGY9"/>
<dbReference type="Pfam" id="PF13185">
    <property type="entry name" value="GAF_2"/>
    <property type="match status" value="1"/>
</dbReference>
<feature type="domain" description="GAF" evidence="1">
    <location>
        <begin position="29"/>
        <end position="176"/>
    </location>
</feature>
<evidence type="ECO:0000313" key="3">
    <source>
        <dbReference type="Proteomes" id="UP000231501"/>
    </source>
</evidence>
<dbReference type="SUPFAM" id="SSF55781">
    <property type="entry name" value="GAF domain-like"/>
    <property type="match status" value="1"/>
</dbReference>
<dbReference type="InterPro" id="IPR003018">
    <property type="entry name" value="GAF"/>
</dbReference>
<dbReference type="RefSeq" id="WP_099859690.1">
    <property type="nucleotide sequence ID" value="NZ_PEOG01000006.1"/>
</dbReference>
<dbReference type="Gene3D" id="3.30.450.40">
    <property type="match status" value="1"/>
</dbReference>